<dbReference type="OrthoDB" id="4158657at2759"/>
<dbReference type="FunFam" id="2.30.30.40:FF:000016">
    <property type="entry name" value="RIMS-binding protein 2 isoform X2"/>
    <property type="match status" value="1"/>
</dbReference>
<dbReference type="Gene3D" id="2.30.30.40">
    <property type="entry name" value="SH3 Domains"/>
    <property type="match status" value="2"/>
</dbReference>
<dbReference type="InterPro" id="IPR036028">
    <property type="entry name" value="SH3-like_dom_sf"/>
</dbReference>
<proteinExistence type="predicted"/>
<keyword evidence="1 2" id="KW-0728">SH3 domain</keyword>
<evidence type="ECO:0000256" key="1">
    <source>
        <dbReference type="ARBA" id="ARBA00022443"/>
    </source>
</evidence>
<sequence>MQISLHVVVVNLSQTLALLNDSSHSDLSDIIEEEEGSDCDQKESPGNHMAVPHIEITKDSSGSVSATDEEVDQSNNNNNNSNSNNKPSPSSPTQDHFFPIDPSNNQPRSAHQPEGELTDTRYNNEVRPLKIREDIPEAELIDYEDDGDSEEEAAERTLFVALFDYDPQTMSPNRDCCDDELGFKEGQLITVIGDKDSDGFYQAEVNGRRGYVPGNMVTAVDVAQQPRRSSRTSSGTEDNRWNRAPKHSPTHSYSESGGGGGGGGSGGGSGGNGGVGHGHHYHHAHRRTSASSGRRARSPFGRGRIRRMRALFNYFPSESSPNVDADMELSFRQDDIIMVIGDIDADGFFMGELDGKQGLVPSNYLKELDDFDNRSSPLTSSQSKDSVNMASDSGSTEYKPRREQEFRRRPHPPQENRQRQSYQRRSAQNPSNSIKAGTATEGPARERLPSSAVSISTPSSVETSIKIEERDGPVPVEMQTIMNLDRTPKGGERKKSIISKGKNLFKKIAK</sequence>
<dbReference type="PANTHER" id="PTHR14234:SF19">
    <property type="entry name" value="RIM-BINDING PROTEIN, ISOFORM F"/>
    <property type="match status" value="1"/>
</dbReference>
<feature type="compositionally biased region" description="Low complexity" evidence="3">
    <location>
        <begin position="449"/>
        <end position="461"/>
    </location>
</feature>
<feature type="compositionally biased region" description="Gly residues" evidence="3">
    <location>
        <begin position="256"/>
        <end position="276"/>
    </location>
</feature>
<dbReference type="SMART" id="SM00326">
    <property type="entry name" value="SH3"/>
    <property type="match status" value="2"/>
</dbReference>
<keyword evidence="6" id="KW-1185">Reference proteome</keyword>
<protein>
    <submittedName>
        <fullName evidence="5">DgyrCDS9627</fullName>
    </submittedName>
</protein>
<gene>
    <name evidence="5" type="ORF">DGYR_LOCUS9081</name>
</gene>
<dbReference type="GO" id="GO:0007274">
    <property type="term" value="P:neuromuscular synaptic transmission"/>
    <property type="evidence" value="ECO:0007669"/>
    <property type="project" value="TreeGrafter"/>
</dbReference>
<evidence type="ECO:0000259" key="4">
    <source>
        <dbReference type="PROSITE" id="PS50002"/>
    </source>
</evidence>
<dbReference type="SUPFAM" id="SSF50044">
    <property type="entry name" value="SH3-domain"/>
    <property type="match status" value="2"/>
</dbReference>
<evidence type="ECO:0000256" key="2">
    <source>
        <dbReference type="PROSITE-ProRule" id="PRU00192"/>
    </source>
</evidence>
<feature type="compositionally biased region" description="Basic residues" evidence="3">
    <location>
        <begin position="277"/>
        <end position="288"/>
    </location>
</feature>
<feature type="compositionally biased region" description="Polar residues" evidence="3">
    <location>
        <begin position="374"/>
        <end position="396"/>
    </location>
</feature>
<feature type="compositionally biased region" description="Low complexity" evidence="3">
    <location>
        <begin position="74"/>
        <end position="92"/>
    </location>
</feature>
<dbReference type="Proteomes" id="UP000549394">
    <property type="component" value="Unassembled WGS sequence"/>
</dbReference>
<evidence type="ECO:0000313" key="5">
    <source>
        <dbReference type="EMBL" id="CAD5121087.1"/>
    </source>
</evidence>
<dbReference type="InterPro" id="IPR001452">
    <property type="entry name" value="SH3_domain"/>
</dbReference>
<feature type="domain" description="SH3" evidence="4">
    <location>
        <begin position="303"/>
        <end position="370"/>
    </location>
</feature>
<feature type="compositionally biased region" description="Low complexity" evidence="3">
    <location>
        <begin position="419"/>
        <end position="428"/>
    </location>
</feature>
<evidence type="ECO:0000256" key="3">
    <source>
        <dbReference type="SAM" id="MobiDB-lite"/>
    </source>
</evidence>
<accession>A0A7I8W2U6</accession>
<dbReference type="CDD" id="cd12012">
    <property type="entry name" value="SH3_RIM-BP_2"/>
    <property type="match status" value="1"/>
</dbReference>
<comment type="caution">
    <text evidence="5">The sequence shown here is derived from an EMBL/GenBank/DDBJ whole genome shotgun (WGS) entry which is preliminary data.</text>
</comment>
<dbReference type="PANTHER" id="PTHR14234">
    <property type="entry name" value="RIM BINDING PROTEIN-RELATED"/>
    <property type="match status" value="1"/>
</dbReference>
<dbReference type="AlphaFoldDB" id="A0A7I8W2U6"/>
<dbReference type="EMBL" id="CAJFCJ010000013">
    <property type="protein sequence ID" value="CAD5121087.1"/>
    <property type="molecule type" value="Genomic_DNA"/>
</dbReference>
<feature type="region of interest" description="Disordered" evidence="3">
    <location>
        <begin position="371"/>
        <end position="464"/>
    </location>
</feature>
<dbReference type="Pfam" id="PF07653">
    <property type="entry name" value="SH3_2"/>
    <property type="match status" value="2"/>
</dbReference>
<dbReference type="PROSITE" id="PS50002">
    <property type="entry name" value="SH3"/>
    <property type="match status" value="2"/>
</dbReference>
<dbReference type="GO" id="GO:0045202">
    <property type="term" value="C:synapse"/>
    <property type="evidence" value="ECO:0007669"/>
    <property type="project" value="GOC"/>
</dbReference>
<feature type="domain" description="SH3" evidence="4">
    <location>
        <begin position="154"/>
        <end position="222"/>
    </location>
</feature>
<evidence type="ECO:0000313" key="6">
    <source>
        <dbReference type="Proteomes" id="UP000549394"/>
    </source>
</evidence>
<dbReference type="PRINTS" id="PR00452">
    <property type="entry name" value="SH3DOMAIN"/>
</dbReference>
<feature type="compositionally biased region" description="Basic and acidic residues" evidence="3">
    <location>
        <begin position="111"/>
        <end position="125"/>
    </location>
</feature>
<dbReference type="InterPro" id="IPR035753">
    <property type="entry name" value="RIM-BP_SH3_2"/>
</dbReference>
<feature type="compositionally biased region" description="Basic and acidic residues" evidence="3">
    <location>
        <begin position="398"/>
        <end position="418"/>
    </location>
</feature>
<dbReference type="InterPro" id="IPR040325">
    <property type="entry name" value="RIMBP1/2/3"/>
</dbReference>
<feature type="compositionally biased region" description="Low complexity" evidence="3">
    <location>
        <begin position="289"/>
        <end position="302"/>
    </location>
</feature>
<reference evidence="5 6" key="1">
    <citation type="submission" date="2020-08" db="EMBL/GenBank/DDBJ databases">
        <authorList>
            <person name="Hejnol A."/>
        </authorList>
    </citation>
    <scope>NUCLEOTIDE SEQUENCE [LARGE SCALE GENOMIC DNA]</scope>
</reference>
<name>A0A7I8W2U6_9ANNE</name>
<dbReference type="FunFam" id="2.30.30.40:FF:000023">
    <property type="entry name" value="RIMS-binding protein 2 isoform F"/>
    <property type="match status" value="1"/>
</dbReference>
<feature type="region of interest" description="Disordered" evidence="3">
    <location>
        <begin position="220"/>
        <end position="302"/>
    </location>
</feature>
<organism evidence="5 6">
    <name type="scientific">Dimorphilus gyrociliatus</name>
    <dbReference type="NCBI Taxonomy" id="2664684"/>
    <lineage>
        <taxon>Eukaryota</taxon>
        <taxon>Metazoa</taxon>
        <taxon>Spiralia</taxon>
        <taxon>Lophotrochozoa</taxon>
        <taxon>Annelida</taxon>
        <taxon>Polychaeta</taxon>
        <taxon>Polychaeta incertae sedis</taxon>
        <taxon>Dinophilidae</taxon>
        <taxon>Dimorphilus</taxon>
    </lineage>
</organism>
<feature type="region of interest" description="Disordered" evidence="3">
    <location>
        <begin position="32"/>
        <end position="125"/>
    </location>
</feature>